<comment type="similarity">
    <text evidence="2 10 11">Belongs to the TonB-dependent receptor family.</text>
</comment>
<evidence type="ECO:0000256" key="5">
    <source>
        <dbReference type="ARBA" id="ARBA00022692"/>
    </source>
</evidence>
<dbReference type="InterPro" id="IPR036942">
    <property type="entry name" value="Beta-barrel_TonB_sf"/>
</dbReference>
<dbReference type="Gene3D" id="2.170.130.10">
    <property type="entry name" value="TonB-dependent receptor, plug domain"/>
    <property type="match status" value="1"/>
</dbReference>
<evidence type="ECO:0000256" key="11">
    <source>
        <dbReference type="RuleBase" id="RU003357"/>
    </source>
</evidence>
<dbReference type="Gene3D" id="2.40.170.20">
    <property type="entry name" value="TonB-dependent receptor, beta-barrel domain"/>
    <property type="match status" value="1"/>
</dbReference>
<evidence type="ECO:0000313" key="16">
    <source>
        <dbReference type="Proteomes" id="UP000183898"/>
    </source>
</evidence>
<evidence type="ECO:0000313" key="15">
    <source>
        <dbReference type="EMBL" id="SEM96393.1"/>
    </source>
</evidence>
<dbReference type="GO" id="GO:0015344">
    <property type="term" value="F:siderophore uptake transmembrane transporter activity"/>
    <property type="evidence" value="ECO:0007669"/>
    <property type="project" value="TreeGrafter"/>
</dbReference>
<organism evidence="15 16">
    <name type="scientific">Nitrosospira multiformis</name>
    <dbReference type="NCBI Taxonomy" id="1231"/>
    <lineage>
        <taxon>Bacteria</taxon>
        <taxon>Pseudomonadati</taxon>
        <taxon>Pseudomonadota</taxon>
        <taxon>Betaproteobacteria</taxon>
        <taxon>Nitrosomonadales</taxon>
        <taxon>Nitrosomonadaceae</taxon>
        <taxon>Nitrosospira</taxon>
    </lineage>
</organism>
<evidence type="ECO:0000256" key="3">
    <source>
        <dbReference type="ARBA" id="ARBA00022448"/>
    </source>
</evidence>
<feature type="domain" description="TonB-dependent receptor-like beta-barrel" evidence="13">
    <location>
        <begin position="271"/>
        <end position="708"/>
    </location>
</feature>
<dbReference type="InterPro" id="IPR012910">
    <property type="entry name" value="Plug_dom"/>
</dbReference>
<keyword evidence="8" id="KW-0675">Receptor</keyword>
<dbReference type="GO" id="GO:0009279">
    <property type="term" value="C:cell outer membrane"/>
    <property type="evidence" value="ECO:0007669"/>
    <property type="project" value="UniProtKB-SubCell"/>
</dbReference>
<dbReference type="InterPro" id="IPR039426">
    <property type="entry name" value="TonB-dep_rcpt-like"/>
</dbReference>
<dbReference type="CDD" id="cd01347">
    <property type="entry name" value="ligand_gated_channel"/>
    <property type="match status" value="1"/>
</dbReference>
<keyword evidence="9 10" id="KW-0998">Cell outer membrane</keyword>
<evidence type="ECO:0000256" key="2">
    <source>
        <dbReference type="ARBA" id="ARBA00009810"/>
    </source>
</evidence>
<dbReference type="PROSITE" id="PS52016">
    <property type="entry name" value="TONB_DEPENDENT_REC_3"/>
    <property type="match status" value="1"/>
</dbReference>
<keyword evidence="4 10" id="KW-1134">Transmembrane beta strand</keyword>
<feature type="transmembrane region" description="Helical" evidence="12">
    <location>
        <begin position="30"/>
        <end position="52"/>
    </location>
</feature>
<keyword evidence="3 10" id="KW-0813">Transport</keyword>
<accession>A0A1H8CMN0</accession>
<dbReference type="EMBL" id="FOCT01000002">
    <property type="protein sequence ID" value="SEM96393.1"/>
    <property type="molecule type" value="Genomic_DNA"/>
</dbReference>
<reference evidence="15 16" key="1">
    <citation type="submission" date="2016-10" db="EMBL/GenBank/DDBJ databases">
        <authorList>
            <person name="de Groot N.N."/>
        </authorList>
    </citation>
    <scope>NUCLEOTIDE SEQUENCE [LARGE SCALE GENOMIC DNA]</scope>
    <source>
        <strain evidence="15 16">Nl18</strain>
    </source>
</reference>
<feature type="domain" description="TonB-dependent receptor plug" evidence="14">
    <location>
        <begin position="104"/>
        <end position="211"/>
    </location>
</feature>
<dbReference type="Proteomes" id="UP000183898">
    <property type="component" value="Unassembled WGS sequence"/>
</dbReference>
<evidence type="ECO:0000259" key="14">
    <source>
        <dbReference type="Pfam" id="PF07715"/>
    </source>
</evidence>
<evidence type="ECO:0000256" key="12">
    <source>
        <dbReference type="SAM" id="Phobius"/>
    </source>
</evidence>
<dbReference type="InterPro" id="IPR000531">
    <property type="entry name" value="Beta-barrel_TonB"/>
</dbReference>
<dbReference type="GO" id="GO:0044718">
    <property type="term" value="P:siderophore transmembrane transport"/>
    <property type="evidence" value="ECO:0007669"/>
    <property type="project" value="TreeGrafter"/>
</dbReference>
<keyword evidence="6 11" id="KW-0798">TonB box</keyword>
<sequence>MGRRYVKSCEPGYRPRMHTDISRGAVSRSIFLSFEAPTIFSCFLVLTAGMHIPRAIIMGLFRRYILPWMFISVPSGALAVSSDPAERLLPDVVVTATRFSEPIDKLPAGVSIVNAEQIRNSAATTLPELLQQLSGIHTRNVDGSPDPQIDMRGFGITGNQNTLVLLDGQRMNENELTGIRWSTIPLDTIERIEVLHGSGSVVYGAGATGGVINIVTRAAKPGRISGTGGVSFGSYSGTEFNGTFNAAGNNVGLALTANALRTDNYRVNNALRQSNLQGDLRYRFNSGRVLLKFGLDDQKLELPANRTEAQLQTDRKGTSTPRDFSTRQGAYVTLRGEKETGFGDLAADLSFRDNHRTALFDDYNLDGFNAKTFVNSRSDQWLFNPRMKLPFTAFGMEHELVLGANFEWWDYRSRRFTGPETVPGSASADIPRTDVAATQLNRAIYFQQASTLPKGTVVSLGGRLQWVDNRANDHFNPAAYASGRQSRTVYAYDAGLRQPLGEAFSVYGRFGRSFRIATVDENYNQFGGPMFDSIVKILEPQTAHTGELGLDYKQKSLRARASLYRTNLNNEISFINVDPFLFFANVNLPPTRRQGFELEGSWTVTGAIDIFGSYTFIDARFRKGDFGGVDVSGNLVPLVPRHKASAGGTYRLGSNTRAAVVMNYVGEQVFDNDQANTATRRMPDYVTVDLKVTHQMRKLLLSMAVNNLFDEKYFSYAIRNSAGTSFSALPARERNVWLTVKYQFD</sequence>
<keyword evidence="5 10" id="KW-0812">Transmembrane</keyword>
<evidence type="ECO:0000256" key="8">
    <source>
        <dbReference type="ARBA" id="ARBA00023170"/>
    </source>
</evidence>
<evidence type="ECO:0000256" key="6">
    <source>
        <dbReference type="ARBA" id="ARBA00023077"/>
    </source>
</evidence>
<keyword evidence="12" id="KW-1133">Transmembrane helix</keyword>
<evidence type="ECO:0000256" key="4">
    <source>
        <dbReference type="ARBA" id="ARBA00022452"/>
    </source>
</evidence>
<gene>
    <name evidence="15" type="ORF">SAMN05216404_1025</name>
</gene>
<proteinExistence type="inferred from homology"/>
<dbReference type="PANTHER" id="PTHR30069">
    <property type="entry name" value="TONB-DEPENDENT OUTER MEMBRANE RECEPTOR"/>
    <property type="match status" value="1"/>
</dbReference>
<dbReference type="InterPro" id="IPR037066">
    <property type="entry name" value="Plug_dom_sf"/>
</dbReference>
<dbReference type="PANTHER" id="PTHR30069:SF27">
    <property type="entry name" value="BLL4766 PROTEIN"/>
    <property type="match status" value="1"/>
</dbReference>
<comment type="subcellular location">
    <subcellularLocation>
        <location evidence="1 10">Cell outer membrane</location>
        <topology evidence="1 10">Multi-pass membrane protein</topology>
    </subcellularLocation>
</comment>
<dbReference type="AlphaFoldDB" id="A0A1H8CMN0"/>
<evidence type="ECO:0000259" key="13">
    <source>
        <dbReference type="Pfam" id="PF00593"/>
    </source>
</evidence>
<evidence type="ECO:0000256" key="1">
    <source>
        <dbReference type="ARBA" id="ARBA00004571"/>
    </source>
</evidence>
<evidence type="ECO:0000256" key="10">
    <source>
        <dbReference type="PROSITE-ProRule" id="PRU01360"/>
    </source>
</evidence>
<evidence type="ECO:0000256" key="9">
    <source>
        <dbReference type="ARBA" id="ARBA00023237"/>
    </source>
</evidence>
<protein>
    <submittedName>
        <fullName evidence="15">Iron complex outermembrane recepter protein</fullName>
    </submittedName>
</protein>
<name>A0A1H8CMN0_9PROT</name>
<evidence type="ECO:0000256" key="7">
    <source>
        <dbReference type="ARBA" id="ARBA00023136"/>
    </source>
</evidence>
<dbReference type="Pfam" id="PF07715">
    <property type="entry name" value="Plug"/>
    <property type="match status" value="1"/>
</dbReference>
<dbReference type="SUPFAM" id="SSF56935">
    <property type="entry name" value="Porins"/>
    <property type="match status" value="1"/>
</dbReference>
<keyword evidence="7 10" id="KW-0472">Membrane</keyword>
<dbReference type="Pfam" id="PF00593">
    <property type="entry name" value="TonB_dep_Rec_b-barrel"/>
    <property type="match status" value="1"/>
</dbReference>